<feature type="domain" description="HTH tetR-type" evidence="3">
    <location>
        <begin position="8"/>
        <end position="68"/>
    </location>
</feature>
<name>A0A6N3CHE1_STASI</name>
<dbReference type="PROSITE" id="PS01081">
    <property type="entry name" value="HTH_TETR_1"/>
    <property type="match status" value="1"/>
</dbReference>
<dbReference type="AlphaFoldDB" id="A0A6N3CHE1"/>
<dbReference type="RefSeq" id="WP_156666762.1">
    <property type="nucleotide sequence ID" value="NZ_CACRUO010000033.1"/>
</dbReference>
<dbReference type="InterPro" id="IPR023772">
    <property type="entry name" value="DNA-bd_HTH_TetR-type_CS"/>
</dbReference>
<dbReference type="InterPro" id="IPR009057">
    <property type="entry name" value="Homeodomain-like_sf"/>
</dbReference>
<evidence type="ECO:0000256" key="1">
    <source>
        <dbReference type="ARBA" id="ARBA00023125"/>
    </source>
</evidence>
<sequence length="180" mass="21377">MAGRPKDPKINIRIFEELGKMLERESYNSITIDELAENTQISKATIYRRWKDKDSMIIDMFLNKAHSDVTLQGDFFEDLYATLIKITRLYKTPLGKAVIQILLTNEENDLRNHFMEDYFNQYRQMLKQVSAPYIPEEHQDMFIDLIFSPIYFNILIKPEVLTDEYIYNMLNTVIDAYRPS</sequence>
<reference evidence="4" key="1">
    <citation type="submission" date="2019-11" db="EMBL/GenBank/DDBJ databases">
        <authorList>
            <person name="Feng L."/>
        </authorList>
    </citation>
    <scope>NUCLEOTIDE SEQUENCE</scope>
    <source>
        <strain evidence="4">SsimulansLFYP27</strain>
    </source>
</reference>
<accession>A0A6N3CHE1</accession>
<dbReference type="SUPFAM" id="SSF48498">
    <property type="entry name" value="Tetracyclin repressor-like, C-terminal domain"/>
    <property type="match status" value="1"/>
</dbReference>
<evidence type="ECO:0000259" key="3">
    <source>
        <dbReference type="PROSITE" id="PS50977"/>
    </source>
</evidence>
<gene>
    <name evidence="4" type="ORF">SSLFYP27_01569</name>
</gene>
<feature type="DNA-binding region" description="H-T-H motif" evidence="2">
    <location>
        <begin position="31"/>
        <end position="50"/>
    </location>
</feature>
<evidence type="ECO:0000256" key="2">
    <source>
        <dbReference type="PROSITE-ProRule" id="PRU00335"/>
    </source>
</evidence>
<dbReference type="PROSITE" id="PS50977">
    <property type="entry name" value="HTH_TETR_2"/>
    <property type="match status" value="1"/>
</dbReference>
<dbReference type="InterPro" id="IPR036271">
    <property type="entry name" value="Tet_transcr_reg_TetR-rel_C_sf"/>
</dbReference>
<dbReference type="Gene3D" id="1.10.357.10">
    <property type="entry name" value="Tetracycline Repressor, domain 2"/>
    <property type="match status" value="1"/>
</dbReference>
<evidence type="ECO:0000313" key="4">
    <source>
        <dbReference type="EMBL" id="VYU16160.1"/>
    </source>
</evidence>
<dbReference type="EMBL" id="CACRUO010000033">
    <property type="protein sequence ID" value="VYU16160.1"/>
    <property type="molecule type" value="Genomic_DNA"/>
</dbReference>
<dbReference type="Pfam" id="PF00440">
    <property type="entry name" value="TetR_N"/>
    <property type="match status" value="1"/>
</dbReference>
<organism evidence="4">
    <name type="scientific">Staphylococcus simulans</name>
    <dbReference type="NCBI Taxonomy" id="1286"/>
    <lineage>
        <taxon>Bacteria</taxon>
        <taxon>Bacillati</taxon>
        <taxon>Bacillota</taxon>
        <taxon>Bacilli</taxon>
        <taxon>Bacillales</taxon>
        <taxon>Staphylococcaceae</taxon>
        <taxon>Staphylococcus</taxon>
    </lineage>
</organism>
<dbReference type="SUPFAM" id="SSF46689">
    <property type="entry name" value="Homeodomain-like"/>
    <property type="match status" value="1"/>
</dbReference>
<dbReference type="Gene3D" id="1.10.10.60">
    <property type="entry name" value="Homeodomain-like"/>
    <property type="match status" value="1"/>
</dbReference>
<dbReference type="InterPro" id="IPR001647">
    <property type="entry name" value="HTH_TetR"/>
</dbReference>
<keyword evidence="1 2" id="KW-0238">DNA-binding</keyword>
<protein>
    <submittedName>
        <fullName evidence="4">Bacterial regulatory proteins, tetR family</fullName>
    </submittedName>
</protein>
<dbReference type="GO" id="GO:0003677">
    <property type="term" value="F:DNA binding"/>
    <property type="evidence" value="ECO:0007669"/>
    <property type="project" value="UniProtKB-UniRule"/>
</dbReference>
<proteinExistence type="predicted"/>